<dbReference type="GO" id="GO:0042802">
    <property type="term" value="F:identical protein binding"/>
    <property type="evidence" value="ECO:0007669"/>
    <property type="project" value="TreeGrafter"/>
</dbReference>
<evidence type="ECO:0000256" key="4">
    <source>
        <dbReference type="ARBA" id="ARBA00022898"/>
    </source>
</evidence>
<feature type="binding site" evidence="5">
    <location>
        <position position="138"/>
    </location>
    <ligand>
        <name>pyridoxal 5'-phosphate</name>
        <dbReference type="ChEBI" id="CHEBI:597326"/>
    </ligand>
</feature>
<organism evidence="6 7">
    <name type="scientific">Helicobacter didelphidarum</name>
    <dbReference type="NCBI Taxonomy" id="2040648"/>
    <lineage>
        <taxon>Bacteria</taxon>
        <taxon>Pseudomonadati</taxon>
        <taxon>Campylobacterota</taxon>
        <taxon>Epsilonproteobacteria</taxon>
        <taxon>Campylobacterales</taxon>
        <taxon>Helicobacteraceae</taxon>
        <taxon>Helicobacter</taxon>
    </lineage>
</organism>
<evidence type="ECO:0000313" key="6">
    <source>
        <dbReference type="EMBL" id="RDU64219.1"/>
    </source>
</evidence>
<dbReference type="CDD" id="cd00610">
    <property type="entry name" value="OAT_like"/>
    <property type="match status" value="1"/>
</dbReference>
<sequence length="415" mass="45959">MQTDSLITQAEDSLLGIYARWQIILDYGKGVWLYDKEGKEYLDFGAGIAVCGLGYGHEKLNNILKQQIDKIIHTSNLYYNEPAILAAEKLRQASKMDKIFFTNSGTEANEGIIKVAKKYAFLRDKHNKHNIIAFHNSFHGRSLGALSITGNATYRDPFKPLLEGIRFVDFNDITSVEQNIDSETCAIILETIQGEGGITPANKDFLRKLRHICDEQDILLIFDEIQCGMGRTGKMFAWEHYGIMPDVFSSAKALGCGVPVGAFGVNEKVSNASLMKGDHGTTYGGNPLVCAGVSAVFDIFKEEKIVENANEMGEYLANRLDSLVEKYKVLMKRQGIGLLQGIWIEEPNVNNQDSDIESGGIQNTKIIQKALENGLIILAAGGNSLRFTPPLIVTKQDIDTMIARLEKTLVDLKLS</sequence>
<dbReference type="PROSITE" id="PS00600">
    <property type="entry name" value="AA_TRANSFER_CLASS_3"/>
    <property type="match status" value="1"/>
</dbReference>
<dbReference type="PIRSF" id="PIRSF000521">
    <property type="entry name" value="Transaminase_4ab_Lys_Orn"/>
    <property type="match status" value="1"/>
</dbReference>
<dbReference type="GO" id="GO:0003992">
    <property type="term" value="F:N2-acetyl-L-ornithine:2-oxoglutarate 5-aminotransferase activity"/>
    <property type="evidence" value="ECO:0007669"/>
    <property type="project" value="UniProtKB-UniRule"/>
</dbReference>
<comment type="cofactor">
    <cofactor evidence="5">
        <name>pyridoxal 5'-phosphate</name>
        <dbReference type="ChEBI" id="CHEBI:597326"/>
    </cofactor>
    <text evidence="5">Binds 1 pyridoxal phosphate per subunit.</text>
</comment>
<dbReference type="PANTHER" id="PTHR11986:SF79">
    <property type="entry name" value="ACETYLORNITHINE AMINOTRANSFERASE, MITOCHONDRIAL"/>
    <property type="match status" value="1"/>
</dbReference>
<dbReference type="InterPro" id="IPR050103">
    <property type="entry name" value="Class-III_PLP-dep_AT"/>
</dbReference>
<dbReference type="GO" id="GO:0030170">
    <property type="term" value="F:pyridoxal phosphate binding"/>
    <property type="evidence" value="ECO:0007669"/>
    <property type="project" value="InterPro"/>
</dbReference>
<dbReference type="NCBIfam" id="NF002325">
    <property type="entry name" value="PRK01278.1"/>
    <property type="match status" value="1"/>
</dbReference>
<dbReference type="InterPro" id="IPR005814">
    <property type="entry name" value="Aminotrans_3"/>
</dbReference>
<name>A0A3D8IGA4_9HELI</name>
<dbReference type="InterPro" id="IPR004636">
    <property type="entry name" value="AcOrn/SuccOrn_fam"/>
</dbReference>
<dbReference type="RefSeq" id="WP_115543444.1">
    <property type="nucleotide sequence ID" value="NZ_NXLQ01000019.1"/>
</dbReference>
<comment type="catalytic activity">
    <reaction evidence="5">
        <text>N(2)-acetyl-L-ornithine + 2-oxoglutarate = N-acetyl-L-glutamate 5-semialdehyde + L-glutamate</text>
        <dbReference type="Rhea" id="RHEA:18049"/>
        <dbReference type="ChEBI" id="CHEBI:16810"/>
        <dbReference type="ChEBI" id="CHEBI:29123"/>
        <dbReference type="ChEBI" id="CHEBI:29985"/>
        <dbReference type="ChEBI" id="CHEBI:57805"/>
        <dbReference type="EC" id="2.6.1.11"/>
    </reaction>
</comment>
<keyword evidence="7" id="KW-1185">Reference proteome</keyword>
<evidence type="ECO:0000256" key="5">
    <source>
        <dbReference type="HAMAP-Rule" id="MF_01107"/>
    </source>
</evidence>
<evidence type="ECO:0000313" key="7">
    <source>
        <dbReference type="Proteomes" id="UP000256379"/>
    </source>
</evidence>
<feature type="binding site" evidence="5">
    <location>
        <position position="141"/>
    </location>
    <ligand>
        <name>N(2)-acetyl-L-ornithine</name>
        <dbReference type="ChEBI" id="CHEBI:57805"/>
    </ligand>
</feature>
<dbReference type="Pfam" id="PF00202">
    <property type="entry name" value="Aminotran_3"/>
    <property type="match status" value="1"/>
</dbReference>
<dbReference type="PANTHER" id="PTHR11986">
    <property type="entry name" value="AMINOTRANSFERASE CLASS III"/>
    <property type="match status" value="1"/>
</dbReference>
<keyword evidence="5" id="KW-0055">Arginine biosynthesis</keyword>
<dbReference type="InterPro" id="IPR015421">
    <property type="entry name" value="PyrdxlP-dep_Trfase_major"/>
</dbReference>
<dbReference type="AlphaFoldDB" id="A0A3D8IGA4"/>
<dbReference type="Gene3D" id="3.40.640.10">
    <property type="entry name" value="Type I PLP-dependent aspartate aminotransferase-like (Major domain)"/>
    <property type="match status" value="1"/>
</dbReference>
<dbReference type="GO" id="GO:0005737">
    <property type="term" value="C:cytoplasm"/>
    <property type="evidence" value="ECO:0007669"/>
    <property type="project" value="UniProtKB-SubCell"/>
</dbReference>
<feature type="modified residue" description="N6-(pyridoxal phosphate)lysine" evidence="5">
    <location>
        <position position="252"/>
    </location>
</feature>
<comment type="pathway">
    <text evidence="5">Amino-acid biosynthesis; L-arginine biosynthesis; N(2)-acetyl-L-ornithine from L-glutamate: step 4/4.</text>
</comment>
<dbReference type="InterPro" id="IPR015422">
    <property type="entry name" value="PyrdxlP-dep_Trfase_small"/>
</dbReference>
<comment type="caution">
    <text evidence="6">The sequence shown here is derived from an EMBL/GenBank/DDBJ whole genome shotgun (WGS) entry which is preliminary data.</text>
</comment>
<dbReference type="HAMAP" id="MF_01107">
    <property type="entry name" value="ArgD_aminotrans_3"/>
    <property type="match status" value="1"/>
</dbReference>
<dbReference type="UniPathway" id="UPA00068">
    <property type="reaction ID" value="UER00109"/>
</dbReference>
<evidence type="ECO:0000256" key="3">
    <source>
        <dbReference type="ARBA" id="ARBA00022679"/>
    </source>
</evidence>
<protein>
    <recommendedName>
        <fullName evidence="5">Acetylornithine aminotransferase</fullName>
        <shortName evidence="5">ACOAT</shortName>
        <ecNumber evidence="5">2.6.1.11</ecNumber>
    </recommendedName>
</protein>
<evidence type="ECO:0000256" key="1">
    <source>
        <dbReference type="ARBA" id="ARBA00022576"/>
    </source>
</evidence>
<comment type="miscellaneous">
    <text evidence="5">May also have succinyldiaminopimelate aminotransferase activity, thus carrying out the corresponding step in lysine biosynthesis.</text>
</comment>
<dbReference type="GO" id="GO:0006526">
    <property type="term" value="P:L-arginine biosynthetic process"/>
    <property type="evidence" value="ECO:0007669"/>
    <property type="project" value="UniProtKB-UniRule"/>
</dbReference>
<feature type="binding site" evidence="5">
    <location>
        <position position="281"/>
    </location>
    <ligand>
        <name>N(2)-acetyl-L-ornithine</name>
        <dbReference type="ChEBI" id="CHEBI:57805"/>
    </ligand>
</feature>
<dbReference type="SUPFAM" id="SSF53383">
    <property type="entry name" value="PLP-dependent transferases"/>
    <property type="match status" value="1"/>
</dbReference>
<evidence type="ECO:0000256" key="2">
    <source>
        <dbReference type="ARBA" id="ARBA00022605"/>
    </source>
</evidence>
<dbReference type="Proteomes" id="UP000256379">
    <property type="component" value="Unassembled WGS sequence"/>
</dbReference>
<keyword evidence="4 5" id="KW-0663">Pyridoxal phosphate</keyword>
<dbReference type="InterPro" id="IPR015424">
    <property type="entry name" value="PyrdxlP-dep_Trfase"/>
</dbReference>
<keyword evidence="1 5" id="KW-0032">Aminotransferase</keyword>
<dbReference type="FunFam" id="3.40.640.10:FF:000004">
    <property type="entry name" value="Acetylornithine aminotransferase"/>
    <property type="match status" value="1"/>
</dbReference>
<dbReference type="NCBIfam" id="TIGR00707">
    <property type="entry name" value="argD"/>
    <property type="match status" value="1"/>
</dbReference>
<comment type="subunit">
    <text evidence="5">Homodimer.</text>
</comment>
<dbReference type="OrthoDB" id="9801834at2"/>
<keyword evidence="5" id="KW-0963">Cytoplasm</keyword>
<keyword evidence="2 5" id="KW-0028">Amino-acid biosynthesis</keyword>
<feature type="binding site" evidence="5">
    <location>
        <begin position="105"/>
        <end position="106"/>
    </location>
    <ligand>
        <name>pyridoxal 5'-phosphate</name>
        <dbReference type="ChEBI" id="CHEBI:597326"/>
    </ligand>
</feature>
<gene>
    <name evidence="5" type="primary">argD</name>
    <name evidence="6" type="ORF">CQA53_07785</name>
</gene>
<proteinExistence type="inferred from homology"/>
<dbReference type="EC" id="2.6.1.11" evidence="5"/>
<comment type="subcellular location">
    <subcellularLocation>
        <location evidence="5">Cytoplasm</location>
    </subcellularLocation>
</comment>
<keyword evidence="3 5" id="KW-0808">Transferase</keyword>
<dbReference type="EMBL" id="NXLQ01000019">
    <property type="protein sequence ID" value="RDU64219.1"/>
    <property type="molecule type" value="Genomic_DNA"/>
</dbReference>
<reference evidence="6 7" key="1">
    <citation type="submission" date="2018-04" db="EMBL/GenBank/DDBJ databases">
        <title>Novel Campyloabacter and Helicobacter Species and Strains.</title>
        <authorList>
            <person name="Mannion A.J."/>
            <person name="Shen Z."/>
            <person name="Fox J.G."/>
        </authorList>
    </citation>
    <scope>NUCLEOTIDE SEQUENCE [LARGE SCALE GENOMIC DNA]</scope>
    <source>
        <strain evidence="6 7">MIT 17-337</strain>
    </source>
</reference>
<comment type="similarity">
    <text evidence="5">Belongs to the class-III pyridoxal-phosphate-dependent aminotransferase family. ArgD subfamily.</text>
</comment>
<feature type="binding site" evidence="5">
    <location>
        <position position="282"/>
    </location>
    <ligand>
        <name>pyridoxal 5'-phosphate</name>
        <dbReference type="ChEBI" id="CHEBI:597326"/>
    </ligand>
</feature>
<dbReference type="InterPro" id="IPR049704">
    <property type="entry name" value="Aminotrans_3_PPA_site"/>
</dbReference>
<dbReference type="Gene3D" id="3.90.1150.10">
    <property type="entry name" value="Aspartate Aminotransferase, domain 1"/>
    <property type="match status" value="1"/>
</dbReference>
<feature type="binding site" evidence="5">
    <location>
        <begin position="223"/>
        <end position="226"/>
    </location>
    <ligand>
        <name>pyridoxal 5'-phosphate</name>
        <dbReference type="ChEBI" id="CHEBI:597326"/>
    </ligand>
</feature>
<accession>A0A3D8IGA4</accession>